<feature type="transmembrane region" description="Helical" evidence="5">
    <location>
        <begin position="148"/>
        <end position="169"/>
    </location>
</feature>
<dbReference type="Ensembl" id="ENSXETT00000121129">
    <property type="protein sequence ID" value="ENSXETP00000101896"/>
    <property type="gene ID" value="ENSXETG00000046942"/>
</dbReference>
<evidence type="ECO:0000313" key="8">
    <source>
        <dbReference type="Proteomes" id="UP000008143"/>
    </source>
</evidence>
<proteinExistence type="predicted"/>
<dbReference type="AGR" id="Xenbase:XB-GENE-994872"/>
<evidence type="ECO:0000313" key="9">
    <source>
        <dbReference type="RefSeq" id="XP_031750786.1"/>
    </source>
</evidence>
<evidence type="ECO:0000259" key="6">
    <source>
        <dbReference type="PROSITE" id="PS50089"/>
    </source>
</evidence>
<keyword evidence="1" id="KW-0479">Metal-binding</keyword>
<dbReference type="InterPro" id="IPR013083">
    <property type="entry name" value="Znf_RING/FYVE/PHD"/>
</dbReference>
<dbReference type="PROSITE" id="PS50089">
    <property type="entry name" value="ZF_RING_2"/>
    <property type="match status" value="1"/>
</dbReference>
<dbReference type="GO" id="GO:0061630">
    <property type="term" value="F:ubiquitin protein ligase activity"/>
    <property type="evidence" value="ECO:0000318"/>
    <property type="project" value="GO_Central"/>
</dbReference>
<dbReference type="Gene3D" id="3.30.40.10">
    <property type="entry name" value="Zinc/RING finger domain, C3HC4 (zinc finger)"/>
    <property type="match status" value="1"/>
</dbReference>
<reference evidence="7" key="1">
    <citation type="journal article" date="2010" name="Science">
        <title>The genome of the Western clawed frog Xenopus tropicalis.</title>
        <authorList>
            <person name="Hellsten U."/>
            <person name="Harland R.M."/>
            <person name="Gilchrist M.J."/>
            <person name="Hendrix D."/>
            <person name="Jurka J."/>
            <person name="Kapitonov V."/>
            <person name="Ovcharenko I."/>
            <person name="Putnam N.H."/>
            <person name="Shu S."/>
            <person name="Taher L."/>
            <person name="Blitz I.L."/>
            <person name="Blumberg B."/>
            <person name="Dichmann D.S."/>
            <person name="Dubchak I."/>
            <person name="Amaya E."/>
            <person name="Detter J.C."/>
            <person name="Fletcher R."/>
            <person name="Gerhard D.S."/>
            <person name="Goodstein D."/>
            <person name="Graves T."/>
            <person name="Grigoriev I.V."/>
            <person name="Grimwood J."/>
            <person name="Kawashima T."/>
            <person name="Lindquist E."/>
            <person name="Lucas S.M."/>
            <person name="Mead P.E."/>
            <person name="Mitros T."/>
            <person name="Ogino H."/>
            <person name="Ohta Y."/>
            <person name="Poliakov A.V."/>
            <person name="Pollet N."/>
            <person name="Robert J."/>
            <person name="Salamov A."/>
            <person name="Sater A.K."/>
            <person name="Schmutz J."/>
            <person name="Terry A."/>
            <person name="Vize P.D."/>
            <person name="Warren W.C."/>
            <person name="Wells D."/>
            <person name="Wills A."/>
            <person name="Wilson R.K."/>
            <person name="Zimmerman L.B."/>
            <person name="Zorn A.M."/>
            <person name="Grainger R."/>
            <person name="Grammer T."/>
            <person name="Khokha M.K."/>
            <person name="Richardson P.M."/>
            <person name="Rokhsar D.S."/>
        </authorList>
    </citation>
    <scope>NUCLEOTIDE SEQUENCE [LARGE SCALE GENOMIC DNA]</scope>
    <source>
        <strain evidence="7">Nigerian</strain>
    </source>
</reference>
<dbReference type="InterPro" id="IPR051435">
    <property type="entry name" value="RING_finger_E3_ubiq-ligases"/>
</dbReference>
<evidence type="ECO:0000256" key="3">
    <source>
        <dbReference type="ARBA" id="ARBA00022833"/>
    </source>
</evidence>
<reference evidence="9" key="3">
    <citation type="submission" date="2025-04" db="UniProtKB">
        <authorList>
            <consortium name="RefSeq"/>
        </authorList>
    </citation>
    <scope>IDENTIFICATION</scope>
    <source>
        <strain evidence="9">Nigerian</strain>
        <tissue evidence="9">Liver and blood</tissue>
    </source>
</reference>
<protein>
    <submittedName>
        <fullName evidence="9">E3 ubiquitin-protein ligase RNF183</fullName>
    </submittedName>
    <submittedName>
        <fullName evidence="7">Ring finger protein 183</fullName>
    </submittedName>
</protein>
<dbReference type="CDD" id="cd16556">
    <property type="entry name" value="RING-HC_RNF183-like"/>
    <property type="match status" value="1"/>
</dbReference>
<keyword evidence="5" id="KW-0812">Transmembrane</keyword>
<evidence type="ECO:0000256" key="1">
    <source>
        <dbReference type="ARBA" id="ARBA00022723"/>
    </source>
</evidence>
<evidence type="ECO:0000313" key="7">
    <source>
        <dbReference type="Ensembl" id="ENSXETP00000101896"/>
    </source>
</evidence>
<dbReference type="InterPro" id="IPR017907">
    <property type="entry name" value="Znf_RING_CS"/>
</dbReference>
<accession>A0A803J259</accession>
<dbReference type="SMART" id="SM00184">
    <property type="entry name" value="RING"/>
    <property type="match status" value="1"/>
</dbReference>
<dbReference type="Xenbase" id="XB-GENE-994872">
    <property type="gene designation" value="rnf183"/>
</dbReference>
<dbReference type="KEGG" id="xtr:116408217"/>
<keyword evidence="5" id="KW-1133">Transmembrane helix</keyword>
<gene>
    <name evidence="7 9 10" type="primary">rnf183</name>
</gene>
<reference evidence="7" key="2">
    <citation type="submission" date="2021-03" db="UniProtKB">
        <authorList>
            <consortium name="Ensembl"/>
        </authorList>
    </citation>
    <scope>IDENTIFICATION</scope>
</reference>
<dbReference type="OrthoDB" id="252722at2759"/>
<dbReference type="SUPFAM" id="SSF57850">
    <property type="entry name" value="RING/U-box"/>
    <property type="match status" value="1"/>
</dbReference>
<dbReference type="GeneTree" id="ENSGT00940000162965"/>
<organism evidence="7">
    <name type="scientific">Xenopus tropicalis</name>
    <name type="common">Western clawed frog</name>
    <name type="synonym">Silurana tropicalis</name>
    <dbReference type="NCBI Taxonomy" id="8364"/>
    <lineage>
        <taxon>Eukaryota</taxon>
        <taxon>Metazoa</taxon>
        <taxon>Chordata</taxon>
        <taxon>Craniata</taxon>
        <taxon>Vertebrata</taxon>
        <taxon>Euteleostomi</taxon>
        <taxon>Amphibia</taxon>
        <taxon>Batrachia</taxon>
        <taxon>Anura</taxon>
        <taxon>Pipoidea</taxon>
        <taxon>Pipidae</taxon>
        <taxon>Xenopodinae</taxon>
        <taxon>Xenopus</taxon>
        <taxon>Silurana</taxon>
    </lineage>
</organism>
<dbReference type="InterPro" id="IPR001841">
    <property type="entry name" value="Znf_RING"/>
</dbReference>
<dbReference type="GO" id="GO:0016567">
    <property type="term" value="P:protein ubiquitination"/>
    <property type="evidence" value="ECO:0000318"/>
    <property type="project" value="GO_Central"/>
</dbReference>
<dbReference type="PANTHER" id="PTHR22791">
    <property type="entry name" value="RING-TYPE DOMAIN-CONTAINING PROTEIN"/>
    <property type="match status" value="1"/>
</dbReference>
<keyword evidence="5" id="KW-0472">Membrane</keyword>
<evidence type="ECO:0000256" key="4">
    <source>
        <dbReference type="PROSITE-ProRule" id="PRU00175"/>
    </source>
</evidence>
<dbReference type="CTD" id="138065"/>
<keyword evidence="8" id="KW-1185">Reference proteome</keyword>
<dbReference type="GeneID" id="116408217"/>
<evidence type="ECO:0000313" key="10">
    <source>
        <dbReference type="Xenbase" id="XB-GENE-994872"/>
    </source>
</evidence>
<evidence type="ECO:0000256" key="2">
    <source>
        <dbReference type="ARBA" id="ARBA00022771"/>
    </source>
</evidence>
<dbReference type="Pfam" id="PF13639">
    <property type="entry name" value="zf-RING_2"/>
    <property type="match status" value="1"/>
</dbReference>
<dbReference type="GO" id="GO:0008270">
    <property type="term" value="F:zinc ion binding"/>
    <property type="evidence" value="ECO:0007669"/>
    <property type="project" value="UniProtKB-KW"/>
</dbReference>
<feature type="domain" description="RING-type" evidence="6">
    <location>
        <begin position="13"/>
        <end position="58"/>
    </location>
</feature>
<evidence type="ECO:0000256" key="5">
    <source>
        <dbReference type="SAM" id="Phobius"/>
    </source>
</evidence>
<dbReference type="PANTHER" id="PTHR22791:SF7">
    <property type="entry name" value="E3 UBIQUITIN-PROTEIN LIGASE RNF183"/>
    <property type="match status" value="1"/>
</dbReference>
<dbReference type="PROSITE" id="PS00518">
    <property type="entry name" value="ZF_RING_1"/>
    <property type="match status" value="1"/>
</dbReference>
<dbReference type="RefSeq" id="XP_031750786.1">
    <property type="nucleotide sequence ID" value="XM_031894926.1"/>
</dbReference>
<dbReference type="AlphaFoldDB" id="A0A803J259"/>
<keyword evidence="2 4" id="KW-0863">Zinc-finger</keyword>
<sequence>MADAVKLDPDWDCPVCWNPYNPTSRTPKLLHCNHCFCLECLERLSQASPMRIPCPLCRHPTVLPEGQGVPALPTHSAILSQVRAEQPTPRPFFCPKDSLKLPLFQRPPSIYTVSVGEEPGPPFNSQSPLTLPSTGPPWHCFRNPQLRMFSYLMLVIAGVTLFLIFSIFWTRKFIWGQR</sequence>
<name>A0A803J259_XENTR</name>
<dbReference type="OMA" id="PNHIILE"/>
<dbReference type="Proteomes" id="UP000008143">
    <property type="component" value="Unplaced"/>
</dbReference>
<keyword evidence="3" id="KW-0862">Zinc</keyword>